<feature type="binding site" evidence="4">
    <location>
        <position position="69"/>
    </location>
    <ligand>
        <name>Mg(2+)</name>
        <dbReference type="ChEBI" id="CHEBI:18420"/>
    </ligand>
</feature>
<organism evidence="6 7">
    <name type="scientific">Pseudocitrobacter vendiensis</name>
    <dbReference type="NCBI Taxonomy" id="2488306"/>
    <lineage>
        <taxon>Bacteria</taxon>
        <taxon>Pseudomonadati</taxon>
        <taxon>Pseudomonadota</taxon>
        <taxon>Gammaproteobacteria</taxon>
        <taxon>Enterobacterales</taxon>
        <taxon>Enterobacteriaceae</taxon>
        <taxon>Pseudocitrobacter</taxon>
    </lineage>
</organism>
<dbReference type="Gene3D" id="3.90.79.10">
    <property type="entry name" value="Nucleoside Triphosphate Pyrophosphohydrolase"/>
    <property type="match status" value="1"/>
</dbReference>
<keyword evidence="3 4" id="KW-0460">Magnesium</keyword>
<dbReference type="CDD" id="cd03430">
    <property type="entry name" value="NUDIX_GDPMH_NudD"/>
    <property type="match status" value="1"/>
</dbReference>
<evidence type="ECO:0000256" key="2">
    <source>
        <dbReference type="ARBA" id="ARBA00022801"/>
    </source>
</evidence>
<feature type="binding site" evidence="4">
    <location>
        <position position="122"/>
    </location>
    <ligand>
        <name>Mg(2+)</name>
        <dbReference type="ChEBI" id="CHEBI:18420"/>
    </ligand>
</feature>
<dbReference type="InterPro" id="IPR015797">
    <property type="entry name" value="NUDIX_hydrolase-like_dom_sf"/>
</dbReference>
<dbReference type="Pfam" id="PF00293">
    <property type="entry name" value="NUDIX"/>
    <property type="match status" value="1"/>
</dbReference>
<evidence type="ECO:0000259" key="5">
    <source>
        <dbReference type="PROSITE" id="PS51462"/>
    </source>
</evidence>
<dbReference type="EC" id="3.6.1.-" evidence="4"/>
<comment type="catalytic activity">
    <reaction evidence="4">
        <text>GDP-alpha-D-mannose + H2O = D-mannose + GDP + H(+)</text>
        <dbReference type="Rhea" id="RHEA:28102"/>
        <dbReference type="ChEBI" id="CHEBI:4208"/>
        <dbReference type="ChEBI" id="CHEBI:15377"/>
        <dbReference type="ChEBI" id="CHEBI:15378"/>
        <dbReference type="ChEBI" id="CHEBI:57527"/>
        <dbReference type="ChEBI" id="CHEBI:58189"/>
    </reaction>
</comment>
<dbReference type="NCBIfam" id="NF011963">
    <property type="entry name" value="PRK15434.1"/>
    <property type="match status" value="1"/>
</dbReference>
<dbReference type="HAMAP" id="MF_00941">
    <property type="entry name" value="GDPMH_gmm"/>
    <property type="match status" value="1"/>
</dbReference>
<reference evidence="6" key="1">
    <citation type="submission" date="2022-05" db="EMBL/GenBank/DDBJ databases">
        <authorList>
            <person name="Blom J."/>
        </authorList>
    </citation>
    <scope>NUCLEOTIDE SEQUENCE</scope>
    <source>
        <strain evidence="6">Type strain: CPO20170097</strain>
    </source>
</reference>
<evidence type="ECO:0000313" key="7">
    <source>
        <dbReference type="Proteomes" id="UP001152651"/>
    </source>
</evidence>
<evidence type="ECO:0000313" key="6">
    <source>
        <dbReference type="EMBL" id="CAH6636755.1"/>
    </source>
</evidence>
<dbReference type="PANTHER" id="PTHR43046:SF12">
    <property type="entry name" value="GDP-MANNOSE MANNOSYL HYDROLASE"/>
    <property type="match status" value="1"/>
</dbReference>
<evidence type="ECO:0000256" key="3">
    <source>
        <dbReference type="ARBA" id="ARBA00022842"/>
    </source>
</evidence>
<name>A0ABM9F7H6_9ENTR</name>
<dbReference type="Proteomes" id="UP001152651">
    <property type="component" value="Unassembled WGS sequence"/>
</dbReference>
<dbReference type="InterPro" id="IPR000086">
    <property type="entry name" value="NUDIX_hydrolase_dom"/>
</dbReference>
<dbReference type="InterPro" id="IPR028613">
    <property type="entry name" value="GDPMH_Gmm"/>
</dbReference>
<proteinExistence type="inferred from homology"/>
<dbReference type="EMBL" id="CALSBS010000005">
    <property type="protein sequence ID" value="CAH6636755.1"/>
    <property type="molecule type" value="Genomic_DNA"/>
</dbReference>
<accession>A0ABM9F7H6</accession>
<comment type="function">
    <text evidence="4">Hydrolyzes GDP-mannose.</text>
</comment>
<feature type="binding site" evidence="4">
    <location>
        <position position="8"/>
    </location>
    <ligand>
        <name>substrate</name>
    </ligand>
</feature>
<dbReference type="PANTHER" id="PTHR43046">
    <property type="entry name" value="GDP-MANNOSE MANNOSYL HYDROLASE"/>
    <property type="match status" value="1"/>
</dbReference>
<feature type="binding site" evidence="4">
    <location>
        <position position="49"/>
    </location>
    <ligand>
        <name>Mg(2+)</name>
        <dbReference type="ChEBI" id="CHEBI:18420"/>
    </ligand>
</feature>
<protein>
    <recommendedName>
        <fullName evidence="4">GDP-mannose mannosyl hydrolase</fullName>
        <shortName evidence="4">GDPMH</shortName>
        <ecNumber evidence="4">3.6.1.-</ecNumber>
    </recommendedName>
</protein>
<keyword evidence="1 4" id="KW-0479">Metal-binding</keyword>
<dbReference type="PIRSF" id="PIRSF037599">
    <property type="entry name" value="GDPMH"/>
    <property type="match status" value="1"/>
</dbReference>
<feature type="domain" description="Nudix hydrolase" evidence="5">
    <location>
        <begin position="13"/>
        <end position="153"/>
    </location>
</feature>
<comment type="similarity">
    <text evidence="4">Belongs to the Nudix hydrolase family.</text>
</comment>
<dbReference type="PROSITE" id="PS00893">
    <property type="entry name" value="NUDIX_BOX"/>
    <property type="match status" value="1"/>
</dbReference>
<comment type="caution">
    <text evidence="6">The sequence shown here is derived from an EMBL/GenBank/DDBJ whole genome shotgun (WGS) entry which is preliminary data.</text>
</comment>
<dbReference type="PROSITE" id="PS51462">
    <property type="entry name" value="NUDIX"/>
    <property type="match status" value="1"/>
</dbReference>
<sequence length="179" mass="20301">MFLSTQDFATVVRSTPLISIDLIVENARGEYLLGKRTNRPAQGFWFVPGGRVQKDETLADAFVRLTQAELGLSLPISAGQFYGVWQHFYDDNFSGADFSTHYIVLGFRLRVEASDLTLPDEQHNDYRWLTPSALLATDNVHANSRAYFLDEKRAEVPGLYTKSFELHQGGKRVNPQERT</sequence>
<feature type="binding site" evidence="4">
    <location>
        <position position="36"/>
    </location>
    <ligand>
        <name>substrate</name>
    </ligand>
</feature>
<dbReference type="RefSeq" id="WP_253897514.1">
    <property type="nucleotide sequence ID" value="NZ_CALSBS010000005.1"/>
</dbReference>
<keyword evidence="7" id="KW-1185">Reference proteome</keyword>
<dbReference type="InterPro" id="IPR020084">
    <property type="entry name" value="NUDIX_hydrolase_CS"/>
</dbReference>
<keyword evidence="2 4" id="KW-0378">Hydrolase</keyword>
<dbReference type="InterPro" id="IPR033715">
    <property type="entry name" value="GDPMH"/>
</dbReference>
<gene>
    <name evidence="4" type="primary">gmm</name>
    <name evidence="6" type="ORF">FBBNIHIM_07995</name>
</gene>
<evidence type="ECO:0000256" key="4">
    <source>
        <dbReference type="HAMAP-Rule" id="MF_00941"/>
    </source>
</evidence>
<dbReference type="SUPFAM" id="SSF55811">
    <property type="entry name" value="Nudix"/>
    <property type="match status" value="1"/>
</dbReference>
<dbReference type="GO" id="GO:0016787">
    <property type="term" value="F:hydrolase activity"/>
    <property type="evidence" value="ECO:0007669"/>
    <property type="project" value="UniProtKB-KW"/>
</dbReference>
<feature type="binding site" evidence="4">
    <location>
        <begin position="2"/>
        <end position="3"/>
    </location>
    <ligand>
        <name>substrate</name>
    </ligand>
</feature>
<comment type="cofactor">
    <cofactor evidence="4">
        <name>Mg(2+)</name>
        <dbReference type="ChEBI" id="CHEBI:18420"/>
    </cofactor>
    <text evidence="4">Binds 1 Mg(2+) ion per subunit.</text>
</comment>
<evidence type="ECO:0000256" key="1">
    <source>
        <dbReference type="ARBA" id="ARBA00022723"/>
    </source>
</evidence>
<comment type="subunit">
    <text evidence="4">Homodimer.</text>
</comment>